<dbReference type="EMBL" id="CP000612">
    <property type="protein sequence ID" value="ABO48920.1"/>
    <property type="molecule type" value="Genomic_DNA"/>
</dbReference>
<dbReference type="RefSeq" id="WP_011876758.1">
    <property type="nucleotide sequence ID" value="NC_009253.1"/>
</dbReference>
<sequence>MTNIERLNLEIKGIDLTIDELSIYLQEQNLESNIEYNPTSNTNKRNILKTALAILESIANQPQLMKSYKQDDITVSQFHENLQSRIDQLERKIREIPNDEKVYEDGASFFYMFSS</sequence>
<dbReference type="KEGG" id="drm:Dred_2126"/>
<dbReference type="Proteomes" id="UP000001556">
    <property type="component" value="Chromosome"/>
</dbReference>
<organism evidence="1 3">
    <name type="scientific">Desulforamulus reducens (strain ATCC BAA-1160 / DSM 100696 / MI-1)</name>
    <name type="common">Desulfotomaculum reducens</name>
    <dbReference type="NCBI Taxonomy" id="349161"/>
    <lineage>
        <taxon>Bacteria</taxon>
        <taxon>Bacillati</taxon>
        <taxon>Bacillota</taxon>
        <taxon>Clostridia</taxon>
        <taxon>Eubacteriales</taxon>
        <taxon>Peptococcaceae</taxon>
        <taxon>Desulforamulus</taxon>
    </lineage>
</organism>
<accession>A4J1G7</accession>
<dbReference type="STRING" id="349161.Dred_0372"/>
<evidence type="ECO:0000313" key="1">
    <source>
        <dbReference type="EMBL" id="ABO48920.1"/>
    </source>
</evidence>
<gene>
    <name evidence="1" type="ordered locus">Dred_0372</name>
    <name evidence="2" type="ordered locus">Dred_2126</name>
</gene>
<evidence type="ECO:0000313" key="2">
    <source>
        <dbReference type="EMBL" id="ABO50643.1"/>
    </source>
</evidence>
<keyword evidence="3" id="KW-1185">Reference proteome</keyword>
<evidence type="ECO:0000313" key="3">
    <source>
        <dbReference type="Proteomes" id="UP000001556"/>
    </source>
</evidence>
<dbReference type="AlphaFoldDB" id="A4J1G7"/>
<reference evidence="1 3" key="1">
    <citation type="submission" date="2007-03" db="EMBL/GenBank/DDBJ databases">
        <title>Complete sequence of Desulfotomaculum reducens MI-1.</title>
        <authorList>
            <consortium name="US DOE Joint Genome Institute"/>
            <person name="Copeland A."/>
            <person name="Lucas S."/>
            <person name="Lapidus A."/>
            <person name="Barry K."/>
            <person name="Detter J.C."/>
            <person name="Glavina del Rio T."/>
            <person name="Hammon N."/>
            <person name="Israni S."/>
            <person name="Dalin E."/>
            <person name="Tice H."/>
            <person name="Pitluck S."/>
            <person name="Sims D."/>
            <person name="Brettin T."/>
            <person name="Bruce D."/>
            <person name="Han C."/>
            <person name="Tapia R."/>
            <person name="Schmutz J."/>
            <person name="Larimer F."/>
            <person name="Land M."/>
            <person name="Hauser L."/>
            <person name="Kyrpides N."/>
            <person name="Kim E."/>
            <person name="Tebo B.M."/>
            <person name="Richardson P."/>
        </authorList>
    </citation>
    <scope>NUCLEOTIDE SEQUENCE [LARGE SCALE GENOMIC DNA]</scope>
    <source>
        <strain evidence="1 3">MI-1</strain>
    </source>
</reference>
<dbReference type="KEGG" id="drm:Dred_0372"/>
<dbReference type="eggNOG" id="ENOG5031UJ7">
    <property type="taxonomic scope" value="Bacteria"/>
</dbReference>
<dbReference type="HOGENOM" id="CLU_153784_0_0_9"/>
<protein>
    <submittedName>
        <fullName evidence="1">Uncharacterized protein</fullName>
    </submittedName>
</protein>
<proteinExistence type="predicted"/>
<dbReference type="EMBL" id="CP000612">
    <property type="protein sequence ID" value="ABO50643.1"/>
    <property type="molecule type" value="Genomic_DNA"/>
</dbReference>
<name>A4J1G7_DESRM</name>
<dbReference type="OrthoDB" id="48873at2"/>